<keyword evidence="2" id="KW-1185">Reference proteome</keyword>
<evidence type="ECO:0000313" key="1">
    <source>
        <dbReference type="EMBL" id="MEY9319917.1"/>
    </source>
</evidence>
<gene>
    <name evidence="1" type="ORF">ABIF29_006716</name>
</gene>
<accession>A0ABV4F8W6</accession>
<protein>
    <submittedName>
        <fullName evidence="1">Uncharacterized protein</fullName>
    </submittedName>
</protein>
<sequence length="116" mass="12277">MRGKTGPACRFAHAGYDLSLRRRLLCDRRFVPAQRDAQHAGELGAAVGFCQEQDALLELAFLVDGVIGIARCEEDAETGAALPRLGGEVAPGATPLLPGVALVYADRASIPLFSSR</sequence>
<dbReference type="RefSeq" id="WP_016839748.1">
    <property type="nucleotide sequence ID" value="NZ_CP126026.1"/>
</dbReference>
<reference evidence="1 2" key="1">
    <citation type="submission" date="2024-07" db="EMBL/GenBank/DDBJ databases">
        <title>Genomic Encyclopedia of Type Strains, Phase V (KMG-V): Genome sequencing to study the core and pangenomes of soil and plant-associated prokaryotes.</title>
        <authorList>
            <person name="Whitman W."/>
        </authorList>
    </citation>
    <scope>NUCLEOTIDE SEQUENCE [LARGE SCALE GENOMIC DNA]</scope>
    <source>
        <strain evidence="1 2">USDA 415</strain>
    </source>
</reference>
<dbReference type="Proteomes" id="UP001565471">
    <property type="component" value="Unassembled WGS sequence"/>
</dbReference>
<proteinExistence type="predicted"/>
<dbReference type="EMBL" id="JBGBZA010000002">
    <property type="protein sequence ID" value="MEY9319917.1"/>
    <property type="molecule type" value="Genomic_DNA"/>
</dbReference>
<comment type="caution">
    <text evidence="1">The sequence shown here is derived from an EMBL/GenBank/DDBJ whole genome shotgun (WGS) entry which is preliminary data.</text>
</comment>
<organism evidence="1 2">
    <name type="scientific">Bradyrhizobium elkanii</name>
    <dbReference type="NCBI Taxonomy" id="29448"/>
    <lineage>
        <taxon>Bacteria</taxon>
        <taxon>Pseudomonadati</taxon>
        <taxon>Pseudomonadota</taxon>
        <taxon>Alphaproteobacteria</taxon>
        <taxon>Hyphomicrobiales</taxon>
        <taxon>Nitrobacteraceae</taxon>
        <taxon>Bradyrhizobium</taxon>
    </lineage>
</organism>
<name>A0ABV4F8W6_BRAEL</name>
<evidence type="ECO:0000313" key="2">
    <source>
        <dbReference type="Proteomes" id="UP001565471"/>
    </source>
</evidence>